<evidence type="ECO:0000259" key="3">
    <source>
        <dbReference type="PROSITE" id="PS50235"/>
    </source>
</evidence>
<dbReference type="EMBL" id="OU896720">
    <property type="protein sequence ID" value="CAG9816716.1"/>
    <property type="molecule type" value="Genomic_DNA"/>
</dbReference>
<feature type="domain" description="USP" evidence="3">
    <location>
        <begin position="41"/>
        <end position="128"/>
    </location>
</feature>
<evidence type="ECO:0000256" key="2">
    <source>
        <dbReference type="ARBA" id="ARBA00012759"/>
    </source>
</evidence>
<keyword evidence="5" id="KW-1185">Reference proteome</keyword>
<dbReference type="Proteomes" id="UP001153737">
    <property type="component" value="Chromosome 14"/>
</dbReference>
<dbReference type="PANTHER" id="PTHR21646:SF23">
    <property type="entry name" value="UBIQUITIN CARBOXYL-TERMINAL HYDROLASE USP2"/>
    <property type="match status" value="1"/>
</dbReference>
<dbReference type="EC" id="3.4.19.12" evidence="2"/>
<dbReference type="GO" id="GO:0016579">
    <property type="term" value="P:protein deubiquitination"/>
    <property type="evidence" value="ECO:0007669"/>
    <property type="project" value="InterPro"/>
</dbReference>
<gene>
    <name evidence="4" type="ORF">PHAECO_LOCUS4167</name>
</gene>
<reference evidence="4" key="1">
    <citation type="submission" date="2022-01" db="EMBL/GenBank/DDBJ databases">
        <authorList>
            <person name="King R."/>
        </authorList>
    </citation>
    <scope>NUCLEOTIDE SEQUENCE</scope>
</reference>
<dbReference type="GO" id="GO:0004843">
    <property type="term" value="F:cysteine-type deubiquitinase activity"/>
    <property type="evidence" value="ECO:0007669"/>
    <property type="project" value="UniProtKB-EC"/>
</dbReference>
<sequence length="128" mass="14475">MKKTLDIREIKNQFDKNCGRISIHKPIGRTLSPQAILLGLKGLKNIGNACFINSVNQCLSITKRLPELILNDDYMSFINTTRASMKGELFTEFAKVIKELWWSEDSSDSIINATFCTLLHRICPAGRT</sequence>
<dbReference type="PROSITE" id="PS50235">
    <property type="entry name" value="USP_3"/>
    <property type="match status" value="1"/>
</dbReference>
<reference evidence="4" key="2">
    <citation type="submission" date="2022-10" db="EMBL/GenBank/DDBJ databases">
        <authorList>
            <consortium name="ENA_rothamsted_submissions"/>
            <consortium name="culmorum"/>
            <person name="King R."/>
        </authorList>
    </citation>
    <scope>NUCLEOTIDE SEQUENCE</scope>
</reference>
<dbReference type="Pfam" id="PF00443">
    <property type="entry name" value="UCH"/>
    <property type="match status" value="1"/>
</dbReference>
<dbReference type="AlphaFoldDB" id="A0A9N9SEN1"/>
<dbReference type="InterPro" id="IPR028889">
    <property type="entry name" value="USP"/>
</dbReference>
<evidence type="ECO:0000313" key="5">
    <source>
        <dbReference type="Proteomes" id="UP001153737"/>
    </source>
</evidence>
<comment type="catalytic activity">
    <reaction evidence="1">
        <text>Thiol-dependent hydrolysis of ester, thioester, amide, peptide and isopeptide bonds formed by the C-terminal Gly of ubiquitin (a 76-residue protein attached to proteins as an intracellular targeting signal).</text>
        <dbReference type="EC" id="3.4.19.12"/>
    </reaction>
</comment>
<organism evidence="4 5">
    <name type="scientific">Phaedon cochleariae</name>
    <name type="common">Mustard beetle</name>
    <dbReference type="NCBI Taxonomy" id="80249"/>
    <lineage>
        <taxon>Eukaryota</taxon>
        <taxon>Metazoa</taxon>
        <taxon>Ecdysozoa</taxon>
        <taxon>Arthropoda</taxon>
        <taxon>Hexapoda</taxon>
        <taxon>Insecta</taxon>
        <taxon>Pterygota</taxon>
        <taxon>Neoptera</taxon>
        <taxon>Endopterygota</taxon>
        <taxon>Coleoptera</taxon>
        <taxon>Polyphaga</taxon>
        <taxon>Cucujiformia</taxon>
        <taxon>Chrysomeloidea</taxon>
        <taxon>Chrysomelidae</taxon>
        <taxon>Chrysomelinae</taxon>
        <taxon>Chrysomelini</taxon>
        <taxon>Phaedon</taxon>
    </lineage>
</organism>
<dbReference type="SUPFAM" id="SSF54001">
    <property type="entry name" value="Cysteine proteinases"/>
    <property type="match status" value="1"/>
</dbReference>
<protein>
    <recommendedName>
        <fullName evidence="2">ubiquitinyl hydrolase 1</fullName>
        <ecNumber evidence="2">3.4.19.12</ecNumber>
    </recommendedName>
</protein>
<dbReference type="InterPro" id="IPR050185">
    <property type="entry name" value="Ub_carboxyl-term_hydrolase"/>
</dbReference>
<dbReference type="InterPro" id="IPR038765">
    <property type="entry name" value="Papain-like_cys_pep_sf"/>
</dbReference>
<evidence type="ECO:0000313" key="4">
    <source>
        <dbReference type="EMBL" id="CAG9816716.1"/>
    </source>
</evidence>
<dbReference type="Gene3D" id="3.90.70.10">
    <property type="entry name" value="Cysteine proteinases"/>
    <property type="match status" value="1"/>
</dbReference>
<dbReference type="InterPro" id="IPR001394">
    <property type="entry name" value="Peptidase_C19_UCH"/>
</dbReference>
<name>A0A9N9SEN1_PHACE</name>
<accession>A0A9N9SEN1</accession>
<proteinExistence type="predicted"/>
<dbReference type="PANTHER" id="PTHR21646">
    <property type="entry name" value="UBIQUITIN CARBOXYL-TERMINAL HYDROLASE"/>
    <property type="match status" value="1"/>
</dbReference>
<evidence type="ECO:0000256" key="1">
    <source>
        <dbReference type="ARBA" id="ARBA00000707"/>
    </source>
</evidence>